<keyword evidence="6" id="KW-0143">Chaperone</keyword>
<organism evidence="12 13">
    <name type="scientific">Brevundimonas balnearis</name>
    <dbReference type="NCBI Taxonomy" id="1572858"/>
    <lineage>
        <taxon>Bacteria</taxon>
        <taxon>Pseudomonadati</taxon>
        <taxon>Pseudomonadota</taxon>
        <taxon>Alphaproteobacteria</taxon>
        <taxon>Caulobacterales</taxon>
        <taxon>Caulobacteraceae</taxon>
        <taxon>Brevundimonas</taxon>
    </lineage>
</organism>
<evidence type="ECO:0000256" key="4">
    <source>
        <dbReference type="ARBA" id="ARBA00022989"/>
    </source>
</evidence>
<dbReference type="Proteomes" id="UP001589906">
    <property type="component" value="Unassembled WGS sequence"/>
</dbReference>
<dbReference type="PANTHER" id="PTHR38035">
    <property type="entry name" value="UPF0070 PROTEIN YFGM"/>
    <property type="match status" value="1"/>
</dbReference>
<evidence type="ECO:0000313" key="12">
    <source>
        <dbReference type="EMBL" id="MFC0634509.1"/>
    </source>
</evidence>
<comment type="subcellular location">
    <subcellularLocation>
        <location evidence="1">Cell membrane</location>
        <topology evidence="1">Single-pass type II membrane protein</topology>
    </subcellularLocation>
</comment>
<feature type="transmembrane region" description="Helical" evidence="10">
    <location>
        <begin position="24"/>
        <end position="45"/>
    </location>
</feature>
<dbReference type="RefSeq" id="WP_376836554.1">
    <property type="nucleotide sequence ID" value="NZ_JBHLSW010000007.1"/>
</dbReference>
<keyword evidence="2" id="KW-1003">Cell membrane</keyword>
<name>A0ABV6R4F6_9CAUL</name>
<dbReference type="InterPro" id="IPR011990">
    <property type="entry name" value="TPR-like_helical_dom_sf"/>
</dbReference>
<keyword evidence="5 10" id="KW-0472">Membrane</keyword>
<dbReference type="PANTHER" id="PTHR38035:SF1">
    <property type="entry name" value="ANCILLARY SECYEG TRANSLOCON SUBUNIT"/>
    <property type="match status" value="1"/>
</dbReference>
<comment type="similarity">
    <text evidence="7">Belongs to the YfgM family.</text>
</comment>
<dbReference type="SUPFAM" id="SSF48452">
    <property type="entry name" value="TPR-like"/>
    <property type="match status" value="1"/>
</dbReference>
<accession>A0ABV6R4F6</accession>
<dbReference type="InterPro" id="IPR026039">
    <property type="entry name" value="YfgM"/>
</dbReference>
<evidence type="ECO:0000256" key="3">
    <source>
        <dbReference type="ARBA" id="ARBA00022692"/>
    </source>
</evidence>
<feature type="region of interest" description="Disordered" evidence="9">
    <location>
        <begin position="228"/>
        <end position="256"/>
    </location>
</feature>
<protein>
    <recommendedName>
        <fullName evidence="8">Ancillary SecYEG translocon subunit</fullName>
    </recommendedName>
</protein>
<feature type="domain" description="Ancillary SecYEG translocon subunit/Cell division coordinator CpoB TPR" evidence="11">
    <location>
        <begin position="30"/>
        <end position="186"/>
    </location>
</feature>
<evidence type="ECO:0000256" key="10">
    <source>
        <dbReference type="SAM" id="Phobius"/>
    </source>
</evidence>
<dbReference type="Pfam" id="PF09976">
    <property type="entry name" value="TPR_21"/>
    <property type="match status" value="1"/>
</dbReference>
<evidence type="ECO:0000256" key="6">
    <source>
        <dbReference type="ARBA" id="ARBA00023186"/>
    </source>
</evidence>
<evidence type="ECO:0000256" key="9">
    <source>
        <dbReference type="SAM" id="MobiDB-lite"/>
    </source>
</evidence>
<keyword evidence="4 10" id="KW-1133">Transmembrane helix</keyword>
<evidence type="ECO:0000256" key="8">
    <source>
        <dbReference type="ARBA" id="ARBA00024235"/>
    </source>
</evidence>
<evidence type="ECO:0000256" key="2">
    <source>
        <dbReference type="ARBA" id="ARBA00022475"/>
    </source>
</evidence>
<dbReference type="Gene3D" id="1.25.40.10">
    <property type="entry name" value="Tetratricopeptide repeat domain"/>
    <property type="match status" value="1"/>
</dbReference>
<evidence type="ECO:0000256" key="1">
    <source>
        <dbReference type="ARBA" id="ARBA00004401"/>
    </source>
</evidence>
<keyword evidence="13" id="KW-1185">Reference proteome</keyword>
<evidence type="ECO:0000313" key="13">
    <source>
        <dbReference type="Proteomes" id="UP001589906"/>
    </source>
</evidence>
<comment type="caution">
    <text evidence="12">The sequence shown here is derived from an EMBL/GenBank/DDBJ whole genome shotgun (WGS) entry which is preliminary data.</text>
</comment>
<gene>
    <name evidence="12" type="ORF">ACFFGE_11575</name>
</gene>
<keyword evidence="3 10" id="KW-0812">Transmembrane</keyword>
<proteinExistence type="inferred from homology"/>
<sequence length="256" mass="27277">MTDVFEEVEEELRSEQWRKIARRWLPVAGVVLAVCLAAALGYWAWDSWRTRQAEAASLAYNGGVEALQRGDLAAAESAFNDAAERGGAYKVLALNQRAAIALQSDRIEDAVALLDEAADSTRDPVLKDLSRLKAALLLLDTAPLDALTDRLEPLAEDGRPYAAFAQEALGMARIQNNQMQAARELFVQLSLGQDVPEGVRQRAQAAIQAIDSGTASAIPAIAAAAREAAEAPVQAPTAPEAAAPIEAPAQIQEPAE</sequence>
<reference evidence="12 13" key="1">
    <citation type="submission" date="2024-09" db="EMBL/GenBank/DDBJ databases">
        <authorList>
            <person name="Sun Q."/>
            <person name="Mori K."/>
        </authorList>
    </citation>
    <scope>NUCLEOTIDE SEQUENCE [LARGE SCALE GENOMIC DNA]</scope>
    <source>
        <strain evidence="12 13">NCAIM B.02621</strain>
    </source>
</reference>
<dbReference type="InterPro" id="IPR018704">
    <property type="entry name" value="SecYEG/CpoB_TPR"/>
</dbReference>
<evidence type="ECO:0000259" key="11">
    <source>
        <dbReference type="Pfam" id="PF09976"/>
    </source>
</evidence>
<evidence type="ECO:0000256" key="7">
    <source>
        <dbReference type="ARBA" id="ARBA00024197"/>
    </source>
</evidence>
<dbReference type="EMBL" id="JBHLSW010000007">
    <property type="protein sequence ID" value="MFC0634509.1"/>
    <property type="molecule type" value="Genomic_DNA"/>
</dbReference>
<evidence type="ECO:0000256" key="5">
    <source>
        <dbReference type="ARBA" id="ARBA00023136"/>
    </source>
</evidence>